<sequence>MSVGNSWSYWQNGHGREHTESFDGYSGVLAAVQQGWGLTPVESLQPDFLMPFVSKNATDLSFQRSHLTDSAERNGNRTNMAETNMSKIPPPSE</sequence>
<feature type="compositionally biased region" description="Polar residues" evidence="1">
    <location>
        <begin position="76"/>
        <end position="86"/>
    </location>
</feature>
<gene>
    <name evidence="2" type="ORF">PISMIDRAFT_680751</name>
</gene>
<name>A0A0C9ZQN5_9AGAM</name>
<dbReference type="Proteomes" id="UP000054018">
    <property type="component" value="Unassembled WGS sequence"/>
</dbReference>
<reference evidence="2 3" key="1">
    <citation type="submission" date="2014-04" db="EMBL/GenBank/DDBJ databases">
        <authorList>
            <consortium name="DOE Joint Genome Institute"/>
            <person name="Kuo A."/>
            <person name="Kohler A."/>
            <person name="Costa M.D."/>
            <person name="Nagy L.G."/>
            <person name="Floudas D."/>
            <person name="Copeland A."/>
            <person name="Barry K.W."/>
            <person name="Cichocki N."/>
            <person name="Veneault-Fourrey C."/>
            <person name="LaButti K."/>
            <person name="Lindquist E.A."/>
            <person name="Lipzen A."/>
            <person name="Lundell T."/>
            <person name="Morin E."/>
            <person name="Murat C."/>
            <person name="Sun H."/>
            <person name="Tunlid A."/>
            <person name="Henrissat B."/>
            <person name="Grigoriev I.V."/>
            <person name="Hibbett D.S."/>
            <person name="Martin F."/>
            <person name="Nordberg H.P."/>
            <person name="Cantor M.N."/>
            <person name="Hua S.X."/>
        </authorList>
    </citation>
    <scope>NUCLEOTIDE SEQUENCE [LARGE SCALE GENOMIC DNA]</scope>
    <source>
        <strain evidence="2 3">441</strain>
    </source>
</reference>
<feature type="region of interest" description="Disordered" evidence="1">
    <location>
        <begin position="64"/>
        <end position="93"/>
    </location>
</feature>
<evidence type="ECO:0000313" key="2">
    <source>
        <dbReference type="EMBL" id="KIK21993.1"/>
    </source>
</evidence>
<proteinExistence type="predicted"/>
<accession>A0A0C9ZQN5</accession>
<organism evidence="2 3">
    <name type="scientific">Pisolithus microcarpus 441</name>
    <dbReference type="NCBI Taxonomy" id="765257"/>
    <lineage>
        <taxon>Eukaryota</taxon>
        <taxon>Fungi</taxon>
        <taxon>Dikarya</taxon>
        <taxon>Basidiomycota</taxon>
        <taxon>Agaricomycotina</taxon>
        <taxon>Agaricomycetes</taxon>
        <taxon>Agaricomycetidae</taxon>
        <taxon>Boletales</taxon>
        <taxon>Sclerodermatineae</taxon>
        <taxon>Pisolithaceae</taxon>
        <taxon>Pisolithus</taxon>
    </lineage>
</organism>
<evidence type="ECO:0000313" key="3">
    <source>
        <dbReference type="Proteomes" id="UP000054018"/>
    </source>
</evidence>
<dbReference type="AlphaFoldDB" id="A0A0C9ZQN5"/>
<dbReference type="HOGENOM" id="CLU_2400545_0_0_1"/>
<protein>
    <submittedName>
        <fullName evidence="2">Uncharacterized protein</fullName>
    </submittedName>
</protein>
<evidence type="ECO:0000256" key="1">
    <source>
        <dbReference type="SAM" id="MobiDB-lite"/>
    </source>
</evidence>
<dbReference type="EMBL" id="KN833744">
    <property type="protein sequence ID" value="KIK21993.1"/>
    <property type="molecule type" value="Genomic_DNA"/>
</dbReference>
<feature type="compositionally biased region" description="Basic and acidic residues" evidence="1">
    <location>
        <begin position="66"/>
        <end position="75"/>
    </location>
</feature>
<reference evidence="3" key="2">
    <citation type="submission" date="2015-01" db="EMBL/GenBank/DDBJ databases">
        <title>Evolutionary Origins and Diversification of the Mycorrhizal Mutualists.</title>
        <authorList>
            <consortium name="DOE Joint Genome Institute"/>
            <consortium name="Mycorrhizal Genomics Consortium"/>
            <person name="Kohler A."/>
            <person name="Kuo A."/>
            <person name="Nagy L.G."/>
            <person name="Floudas D."/>
            <person name="Copeland A."/>
            <person name="Barry K.W."/>
            <person name="Cichocki N."/>
            <person name="Veneault-Fourrey C."/>
            <person name="LaButti K."/>
            <person name="Lindquist E.A."/>
            <person name="Lipzen A."/>
            <person name="Lundell T."/>
            <person name="Morin E."/>
            <person name="Murat C."/>
            <person name="Riley R."/>
            <person name="Ohm R."/>
            <person name="Sun H."/>
            <person name="Tunlid A."/>
            <person name="Henrissat B."/>
            <person name="Grigoriev I.V."/>
            <person name="Hibbett D.S."/>
            <person name="Martin F."/>
        </authorList>
    </citation>
    <scope>NUCLEOTIDE SEQUENCE [LARGE SCALE GENOMIC DNA]</scope>
    <source>
        <strain evidence="3">441</strain>
    </source>
</reference>
<keyword evidence="3" id="KW-1185">Reference proteome</keyword>